<dbReference type="EMBL" id="CAJVPP010003296">
    <property type="protein sequence ID" value="CAG8625892.1"/>
    <property type="molecule type" value="Genomic_DNA"/>
</dbReference>
<accession>A0A9N9GPT0</accession>
<feature type="compositionally biased region" description="Acidic residues" evidence="2">
    <location>
        <begin position="533"/>
        <end position="542"/>
    </location>
</feature>
<dbReference type="SMART" id="SM00184">
    <property type="entry name" value="RING"/>
    <property type="match status" value="1"/>
</dbReference>
<feature type="domain" description="RING-type" evidence="3">
    <location>
        <begin position="350"/>
        <end position="396"/>
    </location>
</feature>
<organism evidence="4 5">
    <name type="scientific">Funneliformis mosseae</name>
    <name type="common">Endomycorrhizal fungus</name>
    <name type="synonym">Glomus mosseae</name>
    <dbReference type="NCBI Taxonomy" id="27381"/>
    <lineage>
        <taxon>Eukaryota</taxon>
        <taxon>Fungi</taxon>
        <taxon>Fungi incertae sedis</taxon>
        <taxon>Mucoromycota</taxon>
        <taxon>Glomeromycotina</taxon>
        <taxon>Glomeromycetes</taxon>
        <taxon>Glomerales</taxon>
        <taxon>Glomeraceae</taxon>
        <taxon>Funneliformis</taxon>
    </lineage>
</organism>
<dbReference type="SUPFAM" id="SSF57850">
    <property type="entry name" value="RING/U-box"/>
    <property type="match status" value="1"/>
</dbReference>
<feature type="region of interest" description="Disordered" evidence="2">
    <location>
        <begin position="121"/>
        <end position="143"/>
    </location>
</feature>
<dbReference type="PROSITE" id="PS50089">
    <property type="entry name" value="ZF_RING_2"/>
    <property type="match status" value="1"/>
</dbReference>
<feature type="non-terminal residue" evidence="4">
    <location>
        <position position="588"/>
    </location>
</feature>
<keyword evidence="1" id="KW-0863">Zinc-finger</keyword>
<dbReference type="CDD" id="cd16448">
    <property type="entry name" value="RING-H2"/>
    <property type="match status" value="1"/>
</dbReference>
<name>A0A9N9GPT0_FUNMO</name>
<reference evidence="4" key="1">
    <citation type="submission" date="2021-06" db="EMBL/GenBank/DDBJ databases">
        <authorList>
            <person name="Kallberg Y."/>
            <person name="Tangrot J."/>
            <person name="Rosling A."/>
        </authorList>
    </citation>
    <scope>NUCLEOTIDE SEQUENCE</scope>
    <source>
        <strain evidence="4">87-6 pot B 2015</strain>
    </source>
</reference>
<feature type="region of interest" description="Disordered" evidence="2">
    <location>
        <begin position="437"/>
        <end position="549"/>
    </location>
</feature>
<evidence type="ECO:0000259" key="3">
    <source>
        <dbReference type="PROSITE" id="PS50089"/>
    </source>
</evidence>
<keyword evidence="5" id="KW-1185">Reference proteome</keyword>
<sequence length="588" mass="65982">MVLSFGQTQNGDEAMPTKDQEALVISQDVTKIPEVMDMLTSEQDEQDLSQSYEASSESIRSTSCVLSKQLQVNASKLTCNLENCEDSSRSESCDMEELKSDLHDEVIAKLDKNIIVEQELKQQLSSPAHTSTSDQTLEEQDPSSDTAQNIVCMFRKTNKLGQEAILYWCYFIEKYDKRIDNLVVGGVKKKTATSMVYQEIKQLLPDITGVNLRQKILRARKLYKLFNTLGIEKIKQVSYSADAISSLSYPQIQNIIDHVSSVISSHNETVKILHNQSHVTSKINPTNTYIPPKAKERLFSLYTMASEPSSTTITNATEVFQLEALSLNYLRNQDISTVSYEKDLLKLNPCSLCNKGILTFRLQAFTVLSCGHIFHRICLGEYIAQGETTNPLCPLCPFTIELFREEAVLASGKYHFQMKQTDTGQGDEELMDSLGLVEDDPRAGQGSQSKQVTMQDQVTSPIMIEDDASENNDNERIPDASNRSANVQTNDDTQNLSSQQLSRGSFPRNTRSQDRFQELLRELSTPVRGEPVEANDEEETGEDSVPKSCEDRVKAIRESDSRLNGQQAMTQVYNEVKAHLPDITMANL</sequence>
<protein>
    <submittedName>
        <fullName evidence="4">15864_t:CDS:1</fullName>
    </submittedName>
</protein>
<feature type="region of interest" description="Disordered" evidence="2">
    <location>
        <begin position="1"/>
        <end position="20"/>
    </location>
</feature>
<evidence type="ECO:0000313" key="4">
    <source>
        <dbReference type="EMBL" id="CAG8625892.1"/>
    </source>
</evidence>
<dbReference type="Gene3D" id="3.30.40.10">
    <property type="entry name" value="Zinc/RING finger domain, C3HC4 (zinc finger)"/>
    <property type="match status" value="1"/>
</dbReference>
<dbReference type="Proteomes" id="UP000789375">
    <property type="component" value="Unassembled WGS sequence"/>
</dbReference>
<comment type="caution">
    <text evidence="4">The sequence shown here is derived from an EMBL/GenBank/DDBJ whole genome shotgun (WGS) entry which is preliminary data.</text>
</comment>
<feature type="compositionally biased region" description="Basic and acidic residues" evidence="2">
    <location>
        <begin position="511"/>
        <end position="521"/>
    </location>
</feature>
<feature type="compositionally biased region" description="Polar residues" evidence="2">
    <location>
        <begin position="1"/>
        <end position="11"/>
    </location>
</feature>
<evidence type="ECO:0000256" key="2">
    <source>
        <dbReference type="SAM" id="MobiDB-lite"/>
    </source>
</evidence>
<dbReference type="InterPro" id="IPR001841">
    <property type="entry name" value="Znf_RING"/>
</dbReference>
<gene>
    <name evidence="4" type="ORF">FMOSSE_LOCUS10232</name>
</gene>
<evidence type="ECO:0000313" key="5">
    <source>
        <dbReference type="Proteomes" id="UP000789375"/>
    </source>
</evidence>
<dbReference type="AlphaFoldDB" id="A0A9N9GPT0"/>
<keyword evidence="1" id="KW-0479">Metal-binding</keyword>
<proteinExistence type="predicted"/>
<evidence type="ECO:0000256" key="1">
    <source>
        <dbReference type="PROSITE-ProRule" id="PRU00175"/>
    </source>
</evidence>
<feature type="compositionally biased region" description="Polar residues" evidence="2">
    <location>
        <begin position="445"/>
        <end position="460"/>
    </location>
</feature>
<feature type="compositionally biased region" description="Polar residues" evidence="2">
    <location>
        <begin position="481"/>
        <end position="510"/>
    </location>
</feature>
<feature type="compositionally biased region" description="Polar residues" evidence="2">
    <location>
        <begin position="121"/>
        <end position="135"/>
    </location>
</feature>
<dbReference type="GO" id="GO:0008270">
    <property type="term" value="F:zinc ion binding"/>
    <property type="evidence" value="ECO:0007669"/>
    <property type="project" value="UniProtKB-KW"/>
</dbReference>
<dbReference type="InterPro" id="IPR013083">
    <property type="entry name" value="Znf_RING/FYVE/PHD"/>
</dbReference>
<keyword evidence="1" id="KW-0862">Zinc</keyword>